<dbReference type="CDD" id="cd01166">
    <property type="entry name" value="KdgK"/>
    <property type="match status" value="1"/>
</dbReference>
<dbReference type="Pfam" id="PF00294">
    <property type="entry name" value="PfkB"/>
    <property type="match status" value="1"/>
</dbReference>
<dbReference type="SUPFAM" id="SSF53613">
    <property type="entry name" value="Ribokinase-like"/>
    <property type="match status" value="1"/>
</dbReference>
<dbReference type="GO" id="GO:0016301">
    <property type="term" value="F:kinase activity"/>
    <property type="evidence" value="ECO:0007669"/>
    <property type="project" value="UniProtKB-KW"/>
</dbReference>
<evidence type="ECO:0000313" key="5">
    <source>
        <dbReference type="Proteomes" id="UP000239181"/>
    </source>
</evidence>
<proteinExistence type="predicted"/>
<keyword evidence="1" id="KW-0808">Transferase</keyword>
<keyword evidence="5" id="KW-1185">Reference proteome</keyword>
<dbReference type="RefSeq" id="WP_105591658.1">
    <property type="nucleotide sequence ID" value="NZ_PDET01000003.1"/>
</dbReference>
<dbReference type="PANTHER" id="PTHR10584:SF166">
    <property type="entry name" value="RIBOKINASE"/>
    <property type="match status" value="1"/>
</dbReference>
<reference evidence="4 5" key="1">
    <citation type="submission" date="2017-10" db="EMBL/GenBank/DDBJ databases">
        <title>Draft genome of two endophytic bacteria isolated from 'guarana' Paullinia cupana (Mart.) Ducke.</title>
        <authorList>
            <person name="Siqueira K.A."/>
            <person name="Liotti R.G."/>
            <person name="Mendes T.A."/>
            <person name="Soares M.A."/>
        </authorList>
    </citation>
    <scope>NUCLEOTIDE SEQUENCE [LARGE SCALE GENOMIC DNA]</scope>
    <source>
        <strain evidence="4 5">342</strain>
    </source>
</reference>
<accession>A0A2S9IEK1</accession>
<evidence type="ECO:0000259" key="3">
    <source>
        <dbReference type="Pfam" id="PF00294"/>
    </source>
</evidence>
<dbReference type="Gene3D" id="3.40.1190.20">
    <property type="match status" value="1"/>
</dbReference>
<evidence type="ECO:0000313" key="4">
    <source>
        <dbReference type="EMBL" id="PRD16216.1"/>
    </source>
</evidence>
<evidence type="ECO:0000256" key="2">
    <source>
        <dbReference type="ARBA" id="ARBA00022777"/>
    </source>
</evidence>
<feature type="domain" description="Carbohydrate kinase PfkB" evidence="3">
    <location>
        <begin position="32"/>
        <end position="294"/>
    </location>
</feature>
<dbReference type="GO" id="GO:0005829">
    <property type="term" value="C:cytosol"/>
    <property type="evidence" value="ECO:0007669"/>
    <property type="project" value="TreeGrafter"/>
</dbReference>
<comment type="caution">
    <text evidence="4">The sequence shown here is derived from an EMBL/GenBank/DDBJ whole genome shotgun (WGS) entry which is preliminary data.</text>
</comment>
<gene>
    <name evidence="4" type="ORF">CQW29_05190</name>
</gene>
<dbReference type="EMBL" id="PDET01000003">
    <property type="protein sequence ID" value="PRD16216.1"/>
    <property type="molecule type" value="Genomic_DNA"/>
</dbReference>
<protein>
    <submittedName>
        <fullName evidence="4">Kinase</fullName>
    </submittedName>
</protein>
<name>A0A2S9IEK1_9GAMM</name>
<evidence type="ECO:0000256" key="1">
    <source>
        <dbReference type="ARBA" id="ARBA00022679"/>
    </source>
</evidence>
<dbReference type="AlphaFoldDB" id="A0A2S9IEK1"/>
<keyword evidence="2 4" id="KW-0418">Kinase</keyword>
<sequence>MSQFDAVFVGLTTLDIAGRPIRGIPSGGGVEFIEQIRLSPAGTACGAVMNAAKLGIHTAVAACLGDDEKGDFIAGVWRRLGIDGSLIQRTQVSETSATILAIRPNGERPALHCRGASDHLFIDEADFPRVCNARFLHLGGSGLLAAMDNGQSAKLLAWAHQHGVTTSFDLIAPNEQTLDLLTPMLPYIDYFMPSMEEAAQISGQQEPEDIARFFLDRGAGTCIFKDGARGSWVFGRGGHLRIPAWQVRVVDTTGCGDSYCGGFIAGLAKGLDVEQACRVGSAVASLVASGLGSDAGVVDWETTQAFMATTPTLPLSG</sequence>
<dbReference type="OrthoDB" id="9792663at2"/>
<dbReference type="InterPro" id="IPR029056">
    <property type="entry name" value="Ribokinase-like"/>
</dbReference>
<dbReference type="InterPro" id="IPR011611">
    <property type="entry name" value="PfkB_dom"/>
</dbReference>
<organism evidence="4 5">
    <name type="scientific">Pantoea coffeiphila</name>
    <dbReference type="NCBI Taxonomy" id="1465635"/>
    <lineage>
        <taxon>Bacteria</taxon>
        <taxon>Pseudomonadati</taxon>
        <taxon>Pseudomonadota</taxon>
        <taxon>Gammaproteobacteria</taxon>
        <taxon>Enterobacterales</taxon>
        <taxon>Erwiniaceae</taxon>
        <taxon>Pantoea</taxon>
    </lineage>
</organism>
<dbReference type="Proteomes" id="UP000239181">
    <property type="component" value="Unassembled WGS sequence"/>
</dbReference>
<dbReference type="PANTHER" id="PTHR10584">
    <property type="entry name" value="SUGAR KINASE"/>
    <property type="match status" value="1"/>
</dbReference>